<dbReference type="Proteomes" id="UP000006793">
    <property type="component" value="Chromosome"/>
</dbReference>
<dbReference type="InterPro" id="IPR001460">
    <property type="entry name" value="PCN-bd_Tpept"/>
</dbReference>
<dbReference type="STRING" id="667014.Thein_1327"/>
<evidence type="ECO:0000259" key="15">
    <source>
        <dbReference type="Pfam" id="PF00905"/>
    </source>
</evidence>
<dbReference type="AlphaFoldDB" id="F8A961"/>
<dbReference type="Pfam" id="PF00905">
    <property type="entry name" value="Transpeptidase"/>
    <property type="match status" value="1"/>
</dbReference>
<keyword evidence="7 14" id="KW-0812">Transmembrane</keyword>
<dbReference type="PANTHER" id="PTHR30627:SF2">
    <property type="entry name" value="PEPTIDOGLYCAN D,D-TRANSPEPTIDASE MRDA"/>
    <property type="match status" value="1"/>
</dbReference>
<dbReference type="InterPro" id="IPR050515">
    <property type="entry name" value="Beta-lactam/transpept"/>
</dbReference>
<dbReference type="KEGG" id="tid:Thein_1327"/>
<dbReference type="SUPFAM" id="SSF56519">
    <property type="entry name" value="Penicillin binding protein dimerisation domain"/>
    <property type="match status" value="1"/>
</dbReference>
<dbReference type="FunCoup" id="F8A961">
    <property type="interactions" value="297"/>
</dbReference>
<dbReference type="PATRIC" id="fig|667014.3.peg.1365"/>
<keyword evidence="5" id="KW-0121">Carboxypeptidase</keyword>
<dbReference type="NCBIfam" id="TIGR03423">
    <property type="entry name" value="pbp2_mrdA"/>
    <property type="match status" value="1"/>
</dbReference>
<evidence type="ECO:0000256" key="10">
    <source>
        <dbReference type="ARBA" id="ARBA00022984"/>
    </source>
</evidence>
<evidence type="ECO:0000256" key="2">
    <source>
        <dbReference type="ARBA" id="ARBA00004236"/>
    </source>
</evidence>
<keyword evidence="12 14" id="KW-0472">Membrane</keyword>
<keyword evidence="13" id="KW-0961">Cell wall biogenesis/degradation</keyword>
<keyword evidence="11 14" id="KW-1133">Transmembrane helix</keyword>
<evidence type="ECO:0000256" key="12">
    <source>
        <dbReference type="ARBA" id="ARBA00023136"/>
    </source>
</evidence>
<dbReference type="GO" id="GO:0009252">
    <property type="term" value="P:peptidoglycan biosynthetic process"/>
    <property type="evidence" value="ECO:0007669"/>
    <property type="project" value="UniProtKB-KW"/>
</dbReference>
<keyword evidence="3" id="KW-1003">Cell membrane</keyword>
<dbReference type="GO" id="GO:0071972">
    <property type="term" value="F:peptidoglycan L,D-transpeptidase activity"/>
    <property type="evidence" value="ECO:0007669"/>
    <property type="project" value="TreeGrafter"/>
</dbReference>
<feature type="transmembrane region" description="Helical" evidence="14">
    <location>
        <begin position="20"/>
        <end position="41"/>
    </location>
</feature>
<gene>
    <name evidence="17" type="ordered locus">Thein_1327</name>
</gene>
<evidence type="ECO:0000256" key="8">
    <source>
        <dbReference type="ARBA" id="ARBA00022801"/>
    </source>
</evidence>
<feature type="domain" description="Penicillin-binding protein transpeptidase" evidence="15">
    <location>
        <begin position="268"/>
        <end position="601"/>
    </location>
</feature>
<reference evidence="18" key="1">
    <citation type="submission" date="2011-04" db="EMBL/GenBank/DDBJ databases">
        <title>The complete genome of Thermodesulfatator indicus DSM 15286.</title>
        <authorList>
            <person name="Lucas S."/>
            <person name="Copeland A."/>
            <person name="Lapidus A."/>
            <person name="Bruce D."/>
            <person name="Goodwin L."/>
            <person name="Pitluck S."/>
            <person name="Peters L."/>
            <person name="Kyrpides N."/>
            <person name="Mavromatis K."/>
            <person name="Pagani I."/>
            <person name="Ivanova N."/>
            <person name="Saunders L."/>
            <person name="Detter J.C."/>
            <person name="Tapia R."/>
            <person name="Han C."/>
            <person name="Land M."/>
            <person name="Hauser L."/>
            <person name="Markowitz V."/>
            <person name="Cheng J.-F."/>
            <person name="Hugenholtz P."/>
            <person name="Woyke T."/>
            <person name="Wu D."/>
            <person name="Spring S."/>
            <person name="Schroeder M."/>
            <person name="Brambilla E."/>
            <person name="Klenk H.-P."/>
            <person name="Eisen J.A."/>
        </authorList>
    </citation>
    <scope>NUCLEOTIDE SEQUENCE [LARGE SCALE GENOMIC DNA]</scope>
    <source>
        <strain evidence="18">DSM 15286 / JCM 11887 / CIR29812</strain>
    </source>
</reference>
<organism evidence="17 18">
    <name type="scientific">Thermodesulfatator indicus (strain DSM 15286 / JCM 11887 / CIR29812)</name>
    <dbReference type="NCBI Taxonomy" id="667014"/>
    <lineage>
        <taxon>Bacteria</taxon>
        <taxon>Pseudomonadati</taxon>
        <taxon>Thermodesulfobacteriota</taxon>
        <taxon>Thermodesulfobacteria</taxon>
        <taxon>Thermodesulfobacteriales</taxon>
        <taxon>Thermodesulfatatoraceae</taxon>
        <taxon>Thermodesulfatator</taxon>
    </lineage>
</organism>
<dbReference type="InterPro" id="IPR036138">
    <property type="entry name" value="PBP_dimer_sf"/>
</dbReference>
<dbReference type="Gene3D" id="3.30.1390.30">
    <property type="entry name" value="Penicillin-binding protein 2a, domain 3"/>
    <property type="match status" value="1"/>
</dbReference>
<evidence type="ECO:0000313" key="17">
    <source>
        <dbReference type="EMBL" id="AEH45194.1"/>
    </source>
</evidence>
<proteinExistence type="predicted"/>
<comment type="subcellular location">
    <subcellularLocation>
        <location evidence="2">Cell membrane</location>
    </subcellularLocation>
    <subcellularLocation>
        <location evidence="1">Membrane</location>
        <topology evidence="1">Single-pass membrane protein</topology>
    </subcellularLocation>
</comment>
<keyword evidence="4" id="KW-0997">Cell inner membrane</keyword>
<evidence type="ECO:0000313" key="18">
    <source>
        <dbReference type="Proteomes" id="UP000006793"/>
    </source>
</evidence>
<dbReference type="RefSeq" id="WP_013907936.1">
    <property type="nucleotide sequence ID" value="NC_015681.1"/>
</dbReference>
<keyword evidence="8" id="KW-0378">Hydrolase</keyword>
<dbReference type="InParanoid" id="F8A961"/>
<dbReference type="eggNOG" id="COG0768">
    <property type="taxonomic scope" value="Bacteria"/>
</dbReference>
<evidence type="ECO:0000259" key="16">
    <source>
        <dbReference type="Pfam" id="PF03717"/>
    </source>
</evidence>
<feature type="domain" description="Penicillin-binding protein dimerisation" evidence="16">
    <location>
        <begin position="63"/>
        <end position="233"/>
    </location>
</feature>
<dbReference type="GO" id="GO:0008658">
    <property type="term" value="F:penicillin binding"/>
    <property type="evidence" value="ECO:0007669"/>
    <property type="project" value="InterPro"/>
</dbReference>
<dbReference type="PaxDb" id="667014-Thein_1327"/>
<reference evidence="17 18" key="2">
    <citation type="journal article" date="2012" name="Stand. Genomic Sci.">
        <title>Complete genome sequence of the thermophilic sulfate-reducing ocean bacterium Thermodesulfatator indicus type strain (CIR29812(T)).</title>
        <authorList>
            <person name="Anderson I."/>
            <person name="Saunders E."/>
            <person name="Lapidus A."/>
            <person name="Nolan M."/>
            <person name="Lucas S."/>
            <person name="Tice H."/>
            <person name="Del Rio T.G."/>
            <person name="Cheng J.F."/>
            <person name="Han C."/>
            <person name="Tapia R."/>
            <person name="Goodwin L.A."/>
            <person name="Pitluck S."/>
            <person name="Liolios K."/>
            <person name="Mavromatis K."/>
            <person name="Pagani I."/>
            <person name="Ivanova N."/>
            <person name="Mikhailova N."/>
            <person name="Pati A."/>
            <person name="Chen A."/>
            <person name="Palaniappan K."/>
            <person name="Land M."/>
            <person name="Hauser L."/>
            <person name="Jeffries C.D."/>
            <person name="Chang Y.J."/>
            <person name="Brambilla E.M."/>
            <person name="Rohde M."/>
            <person name="Spring S."/>
            <person name="Goker M."/>
            <person name="Detter J.C."/>
            <person name="Woyke T."/>
            <person name="Bristow J."/>
            <person name="Eisen J.A."/>
            <person name="Markowitz V."/>
            <person name="Hugenholtz P."/>
            <person name="Kyrpides N.C."/>
            <person name="Klenk H.P."/>
        </authorList>
    </citation>
    <scope>NUCLEOTIDE SEQUENCE [LARGE SCALE GENOMIC DNA]</scope>
    <source>
        <strain evidence="18">DSM 15286 / JCM 11887 / CIR29812</strain>
    </source>
</reference>
<keyword evidence="17" id="KW-0808">Transferase</keyword>
<dbReference type="InterPro" id="IPR012338">
    <property type="entry name" value="Beta-lactam/transpept-like"/>
</dbReference>
<dbReference type="PANTHER" id="PTHR30627">
    <property type="entry name" value="PEPTIDOGLYCAN D,D-TRANSPEPTIDASE"/>
    <property type="match status" value="1"/>
</dbReference>
<keyword evidence="18" id="KW-1185">Reference proteome</keyword>
<dbReference type="FunFam" id="3.40.710.10:FF:000024">
    <property type="entry name" value="Penicillin-binding protein 2"/>
    <property type="match status" value="1"/>
</dbReference>
<keyword evidence="17" id="KW-0328">Glycosyltransferase</keyword>
<name>F8A961_THEID</name>
<evidence type="ECO:0000256" key="3">
    <source>
        <dbReference type="ARBA" id="ARBA00022475"/>
    </source>
</evidence>
<dbReference type="EMBL" id="CP002683">
    <property type="protein sequence ID" value="AEH45194.1"/>
    <property type="molecule type" value="Genomic_DNA"/>
</dbReference>
<evidence type="ECO:0000256" key="9">
    <source>
        <dbReference type="ARBA" id="ARBA00022960"/>
    </source>
</evidence>
<dbReference type="EC" id="2.4.1.129" evidence="17"/>
<evidence type="ECO:0000256" key="7">
    <source>
        <dbReference type="ARBA" id="ARBA00022692"/>
    </source>
</evidence>
<evidence type="ECO:0000256" key="14">
    <source>
        <dbReference type="SAM" id="Phobius"/>
    </source>
</evidence>
<dbReference type="InterPro" id="IPR005311">
    <property type="entry name" value="PBP_dimer"/>
</dbReference>
<evidence type="ECO:0000256" key="5">
    <source>
        <dbReference type="ARBA" id="ARBA00022645"/>
    </source>
</evidence>
<dbReference type="GO" id="GO:0008360">
    <property type="term" value="P:regulation of cell shape"/>
    <property type="evidence" value="ECO:0007669"/>
    <property type="project" value="UniProtKB-KW"/>
</dbReference>
<dbReference type="GO" id="GO:0005886">
    <property type="term" value="C:plasma membrane"/>
    <property type="evidence" value="ECO:0007669"/>
    <property type="project" value="UniProtKB-SubCell"/>
</dbReference>
<evidence type="ECO:0000256" key="1">
    <source>
        <dbReference type="ARBA" id="ARBA00004167"/>
    </source>
</evidence>
<dbReference type="GO" id="GO:0071555">
    <property type="term" value="P:cell wall organization"/>
    <property type="evidence" value="ECO:0007669"/>
    <property type="project" value="UniProtKB-KW"/>
</dbReference>
<dbReference type="GO" id="GO:0009002">
    <property type="term" value="F:serine-type D-Ala-D-Ala carboxypeptidase activity"/>
    <property type="evidence" value="ECO:0007669"/>
    <property type="project" value="InterPro"/>
</dbReference>
<protein>
    <submittedName>
        <fullName evidence="17">Penicillin-binding protein 2</fullName>
        <ecNumber evidence="17">2.4.1.129</ecNumber>
    </submittedName>
</protein>
<evidence type="ECO:0000256" key="13">
    <source>
        <dbReference type="ARBA" id="ARBA00023316"/>
    </source>
</evidence>
<dbReference type="SUPFAM" id="SSF56601">
    <property type="entry name" value="beta-lactamase/transpeptidase-like"/>
    <property type="match status" value="1"/>
</dbReference>
<dbReference type="GO" id="GO:0006508">
    <property type="term" value="P:proteolysis"/>
    <property type="evidence" value="ECO:0007669"/>
    <property type="project" value="UniProtKB-KW"/>
</dbReference>
<dbReference type="OrthoDB" id="9766847at2"/>
<dbReference type="Pfam" id="PF03717">
    <property type="entry name" value="PBP_dimer"/>
    <property type="match status" value="1"/>
</dbReference>
<evidence type="ECO:0000256" key="4">
    <source>
        <dbReference type="ARBA" id="ARBA00022519"/>
    </source>
</evidence>
<dbReference type="Gene3D" id="3.40.710.10">
    <property type="entry name" value="DD-peptidase/beta-lactamase superfamily"/>
    <property type="match status" value="1"/>
</dbReference>
<dbReference type="InterPro" id="IPR017790">
    <property type="entry name" value="Penicillin-binding_protein_2"/>
</dbReference>
<dbReference type="Gene3D" id="3.90.1310.10">
    <property type="entry name" value="Penicillin-binding protein 2a (Domain 2)"/>
    <property type="match status" value="1"/>
</dbReference>
<evidence type="ECO:0000256" key="11">
    <source>
        <dbReference type="ARBA" id="ARBA00022989"/>
    </source>
</evidence>
<evidence type="ECO:0000256" key="6">
    <source>
        <dbReference type="ARBA" id="ARBA00022670"/>
    </source>
</evidence>
<sequence length="612" mass="68491">MFLNYQPIQSPEEDPFNKRIRIVTLLVGFFFLILLLKLFFLQVIKGDYYRKVALKRSLKVITLKAPRGNIYDRRGVLLAGNIPSYTLLLDRKLVRGPEGDKILKKLAQIMGEDFPSLKQNYIIACKKYPAEKVPLKTDLDRNLVARIEAREYFLPGVEIQVEPKRYYPLGEKAFHLIGYVSRLNAMDLKKLASKGYEADDFIGRAGIEAQYEDILRGKKGRELVEVDAKGRIKKIVAVEEPTIGESLVLTVDSTFLEVAYDLLKGKSGAIVVFNPRDGRLLAMTSAPGVDPNKFIEGFSSKEWQKITKNIHHPLLNKAVLSYHPGSTFKILTAMAGLEEKVITPQETVFCPGYYRLGRRIFRCWRSWGHGKVDLLKAIEVSCDVYFYKLGEELGIENIARYARAAGFGKRTGLGFPGEKSGLVPDKAWKLKVFKVPWQKGETLNVAIGQGALRVTPLQLGKFLTSVVDGGVIYRPWYVSQILDPYGEVLKEFSPVIEGKLPAKKRTLKLLKEGMVLAVNGKEATGKASKLKDVTVGGKTGTAQVIGMKKRVKSEDLSYLKRDHAWFMAFAPAKNPEIVIVVFVEHGGHGGSAAAPIAGKFLKFYFEGKWPTT</sequence>
<dbReference type="GO" id="GO:0016757">
    <property type="term" value="F:glycosyltransferase activity"/>
    <property type="evidence" value="ECO:0007669"/>
    <property type="project" value="UniProtKB-KW"/>
</dbReference>
<dbReference type="HOGENOM" id="CLU_009289_1_2_0"/>
<accession>F8A961</accession>
<keyword evidence="9" id="KW-0133">Cell shape</keyword>
<keyword evidence="6" id="KW-0645">Protease</keyword>
<keyword evidence="10" id="KW-0573">Peptidoglycan synthesis</keyword>